<accession>A0ABY0FLE1</accession>
<comment type="caution">
    <text evidence="1">The sequence shown here is derived from an EMBL/GenBank/DDBJ whole genome shotgun (WGS) entry which is preliminary data.</text>
</comment>
<dbReference type="InterPro" id="IPR043722">
    <property type="entry name" value="DUF5663"/>
</dbReference>
<name>A0ABY0FLE1_9BACT</name>
<reference evidence="1 2" key="2">
    <citation type="journal article" date="2020" name="Cell Rep.">
        <title>Acquisition and Adaptation of Ultra-small Parasitic Reduced Genome Bacteria to Mammalian Hosts.</title>
        <authorList>
            <person name="McLean J.S."/>
            <person name="Bor B."/>
            <person name="Kerns K.A."/>
            <person name="Liu Q."/>
            <person name="To T.T."/>
            <person name="Solden L."/>
            <person name="Hendrickson E.L."/>
            <person name="Wrighton K."/>
            <person name="Shi W."/>
            <person name="He X."/>
        </authorList>
    </citation>
    <scope>NUCLEOTIDE SEQUENCE [LARGE SCALE GENOMIC DNA]</scope>
    <source>
        <strain evidence="1 2">TM7_G3_2_Rum_HOT_351B</strain>
    </source>
</reference>
<keyword evidence="2" id="KW-1185">Reference proteome</keyword>
<dbReference type="EMBL" id="PRLM01000006">
    <property type="protein sequence ID" value="RYC74581.1"/>
    <property type="molecule type" value="Genomic_DNA"/>
</dbReference>
<dbReference type="RefSeq" id="WP_129735484.1">
    <property type="nucleotide sequence ID" value="NZ_PRLM01000006.1"/>
</dbReference>
<reference evidence="1 2" key="1">
    <citation type="journal article" date="2018" name="bioRxiv">
        <title>Evidence of independent acquisition and adaption of ultra-small bacteria to human hosts across the highly diverse yet reduced genomes of the phylum Saccharibacteria.</title>
        <authorList>
            <person name="McLean J.S."/>
            <person name="Bor B."/>
            <person name="To T.T."/>
            <person name="Liu Q."/>
            <person name="Kearns K.A."/>
            <person name="Solden L.M."/>
            <person name="Wrighton K.C."/>
            <person name="He X."/>
            <person name="Shi W."/>
        </authorList>
    </citation>
    <scope>NUCLEOTIDE SEQUENCE [LARGE SCALE GENOMIC DNA]</scope>
    <source>
        <strain evidence="1 2">TM7_G3_2_Rum_HOT_351B</strain>
    </source>
</reference>
<evidence type="ECO:0000313" key="2">
    <source>
        <dbReference type="Proteomes" id="UP001191019"/>
    </source>
</evidence>
<gene>
    <name evidence="1" type="ORF">G3RUM_00738</name>
</gene>
<protein>
    <submittedName>
        <fullName evidence="1">Uncharacterized protein</fullName>
    </submittedName>
</protein>
<sequence>MEFDEKFLQEMGLSAMPEDEKQRFLDYIQEELEVRIGERISRGLTEVQLNEFDMITDQSEAAKWLEVNRPDYREIVERTITEMKAEIRANRNRLVSA</sequence>
<evidence type="ECO:0000313" key="1">
    <source>
        <dbReference type="EMBL" id="RYC74581.1"/>
    </source>
</evidence>
<proteinExistence type="predicted"/>
<organism evidence="1 2">
    <name type="scientific">Candidatus Nanosyncoccus alces</name>
    <dbReference type="NCBI Taxonomy" id="2171997"/>
    <lineage>
        <taxon>Bacteria</taxon>
        <taxon>Candidatus Saccharimonadota</taxon>
        <taxon>Candidatus Nanosyncoccalia</taxon>
        <taxon>Candidatus Nanosyncoccales</taxon>
        <taxon>Candidatus Nanosyncoccaceae</taxon>
        <taxon>Candidatus Nanosyncoccus</taxon>
    </lineage>
</organism>
<dbReference type="Proteomes" id="UP001191019">
    <property type="component" value="Unassembled WGS sequence"/>
</dbReference>
<dbReference type="Pfam" id="PF18908">
    <property type="entry name" value="DUF5663"/>
    <property type="match status" value="1"/>
</dbReference>